<accession>A0A285NYI2</accession>
<proteinExistence type="predicted"/>
<sequence length="107" mass="12598">MKIILKQPIQLKDEVSADVEILFKELESEFVPRVGERVTDDVYRHYPDTGLSRVVDDVEYTHNLKKCKVTLKYISIPRDSFGNCRKTFHEFGWTDDLKERHSISILK</sequence>
<dbReference type="EMBL" id="OBEK01000003">
    <property type="protein sequence ID" value="SNZ14544.1"/>
    <property type="molecule type" value="Genomic_DNA"/>
</dbReference>
<gene>
    <name evidence="1" type="ORF">SAMN05421503_2466</name>
</gene>
<keyword evidence="2" id="KW-1185">Reference proteome</keyword>
<evidence type="ECO:0000313" key="1">
    <source>
        <dbReference type="EMBL" id="SNZ14544.1"/>
    </source>
</evidence>
<evidence type="ECO:0000313" key="2">
    <source>
        <dbReference type="Proteomes" id="UP000219356"/>
    </source>
</evidence>
<name>A0A285NYI2_9BACI</name>
<dbReference type="RefSeq" id="WP_097042534.1">
    <property type="nucleotide sequence ID" value="NZ_OBEK01000003.1"/>
</dbReference>
<dbReference type="AlphaFoldDB" id="A0A285NYI2"/>
<reference evidence="2" key="1">
    <citation type="submission" date="2017-09" db="EMBL/GenBank/DDBJ databases">
        <authorList>
            <person name="Varghese N."/>
            <person name="Submissions S."/>
        </authorList>
    </citation>
    <scope>NUCLEOTIDE SEQUENCE [LARGE SCALE GENOMIC DNA]</scope>
    <source>
        <strain evidence="2">CGMCC 1.8913</strain>
    </source>
</reference>
<protein>
    <submittedName>
        <fullName evidence="1">Uncharacterized protein</fullName>
    </submittedName>
</protein>
<organism evidence="1 2">
    <name type="scientific">Terribacillus aidingensis</name>
    <dbReference type="NCBI Taxonomy" id="586416"/>
    <lineage>
        <taxon>Bacteria</taxon>
        <taxon>Bacillati</taxon>
        <taxon>Bacillota</taxon>
        <taxon>Bacilli</taxon>
        <taxon>Bacillales</taxon>
        <taxon>Bacillaceae</taxon>
        <taxon>Terribacillus</taxon>
    </lineage>
</organism>
<dbReference type="Proteomes" id="UP000219356">
    <property type="component" value="Unassembled WGS sequence"/>
</dbReference>